<feature type="transmembrane region" description="Helical" evidence="1">
    <location>
        <begin position="430"/>
        <end position="463"/>
    </location>
</feature>
<gene>
    <name evidence="3" type="ORF">OCTVUL_1B030287</name>
</gene>
<dbReference type="SUPFAM" id="SSF88713">
    <property type="entry name" value="Glycoside hydrolase/deacetylase"/>
    <property type="match status" value="1"/>
</dbReference>
<dbReference type="InterPro" id="IPR052740">
    <property type="entry name" value="CE4"/>
</dbReference>
<dbReference type="Proteomes" id="UP001162480">
    <property type="component" value="Chromosome 4"/>
</dbReference>
<feature type="transmembrane region" description="Helical" evidence="1">
    <location>
        <begin position="501"/>
        <end position="529"/>
    </location>
</feature>
<dbReference type="Pfam" id="PF01522">
    <property type="entry name" value="Polysacc_deac_1"/>
    <property type="match status" value="1"/>
</dbReference>
<evidence type="ECO:0000313" key="4">
    <source>
        <dbReference type="Proteomes" id="UP001162480"/>
    </source>
</evidence>
<evidence type="ECO:0000313" key="3">
    <source>
        <dbReference type="EMBL" id="CAI9720950.1"/>
    </source>
</evidence>
<dbReference type="GO" id="GO:0016810">
    <property type="term" value="F:hydrolase activity, acting on carbon-nitrogen (but not peptide) bonds"/>
    <property type="evidence" value="ECO:0007669"/>
    <property type="project" value="InterPro"/>
</dbReference>
<dbReference type="GO" id="GO:0005975">
    <property type="term" value="P:carbohydrate metabolic process"/>
    <property type="evidence" value="ECO:0007669"/>
    <property type="project" value="InterPro"/>
</dbReference>
<organism evidence="3 4">
    <name type="scientific">Octopus vulgaris</name>
    <name type="common">Common octopus</name>
    <dbReference type="NCBI Taxonomy" id="6645"/>
    <lineage>
        <taxon>Eukaryota</taxon>
        <taxon>Metazoa</taxon>
        <taxon>Spiralia</taxon>
        <taxon>Lophotrochozoa</taxon>
        <taxon>Mollusca</taxon>
        <taxon>Cephalopoda</taxon>
        <taxon>Coleoidea</taxon>
        <taxon>Octopodiformes</taxon>
        <taxon>Octopoda</taxon>
        <taxon>Incirrata</taxon>
        <taxon>Octopodidae</taxon>
        <taxon>Octopus</taxon>
    </lineage>
</organism>
<evidence type="ECO:0000259" key="2">
    <source>
        <dbReference type="Pfam" id="PF01522"/>
    </source>
</evidence>
<dbReference type="AlphaFoldDB" id="A0AA36F265"/>
<evidence type="ECO:0000256" key="1">
    <source>
        <dbReference type="SAM" id="Phobius"/>
    </source>
</evidence>
<dbReference type="EMBL" id="OX597817">
    <property type="protein sequence ID" value="CAI9720950.1"/>
    <property type="molecule type" value="Genomic_DNA"/>
</dbReference>
<feature type="domain" description="NodB homology" evidence="2">
    <location>
        <begin position="89"/>
        <end position="222"/>
    </location>
</feature>
<accession>A0AA36F265</accession>
<dbReference type="InterPro" id="IPR011330">
    <property type="entry name" value="Glyco_hydro/deAcase_b/a-brl"/>
</dbReference>
<dbReference type="InterPro" id="IPR002509">
    <property type="entry name" value="NODB_dom"/>
</dbReference>
<keyword evidence="1" id="KW-0812">Transmembrane</keyword>
<feature type="transmembrane region" description="Helical" evidence="1">
    <location>
        <begin position="366"/>
        <end position="393"/>
    </location>
</feature>
<dbReference type="PANTHER" id="PTHR45985:SF3">
    <property type="entry name" value="CHITIN DEACETYLASE-LIKE 4"/>
    <property type="match status" value="1"/>
</dbReference>
<feature type="transmembrane region" description="Helical" evidence="1">
    <location>
        <begin position="399"/>
        <end position="423"/>
    </location>
</feature>
<keyword evidence="1" id="KW-0472">Membrane</keyword>
<feature type="transmembrane region" description="Helical" evidence="1">
    <location>
        <begin position="469"/>
        <end position="494"/>
    </location>
</feature>
<dbReference type="Gene3D" id="3.20.20.370">
    <property type="entry name" value="Glycoside hydrolase/deacetylase"/>
    <property type="match status" value="1"/>
</dbReference>
<proteinExistence type="predicted"/>
<protein>
    <submittedName>
        <fullName evidence="3">Chitin deacetylase 7-like isoform X3</fullName>
    </submittedName>
</protein>
<dbReference type="PANTHER" id="PTHR45985">
    <property type="match status" value="1"/>
</dbReference>
<keyword evidence="1" id="KW-1133">Transmembrane helix</keyword>
<reference evidence="3" key="1">
    <citation type="submission" date="2023-08" db="EMBL/GenBank/DDBJ databases">
        <authorList>
            <person name="Alioto T."/>
            <person name="Alioto T."/>
            <person name="Gomez Garrido J."/>
        </authorList>
    </citation>
    <scope>NUCLEOTIDE SEQUENCE</scope>
</reference>
<sequence>MIVRPCFMLPASLSQYSGYFFHVRSYPSDLKKSSMRMMEHNIHFFLVLLSAFSQSLPIDGCDPNLCRLPYCRCPGIDIPGGYASSEIPQIVMLTFDDAVNEKNINYYHYLFGREKQSNLYNPNGCPIKSTFFITDVGNNYTLTREIYQQGHEIASHTMTHKYPIKYWKNLSYTEYEKEVKGVTDKLSNLSYIPKNKIKGFRVPFLEVGGDTQYEVLRNLGYTWDSSMLTGSLEYNRDPPVWPFTLNYPPEKKYCSSGTRPNKPFPGLWEVPLIRFYGNDGKPCAMGVVIPCRSVSVNSERGTGTTAGVAGTSVVISGRSAGVGAGVGTAVVVVGAAVVVVGAAVVVVGAAVVVVGAAVVVGGAAVVVVGAAVVVVGAAVVVVGAAVVVVSAAVVVVGTAVVVVGAAVVVVGAAVVVVGAAVVVVGAAVVVVGAAVVVVGVVVLVVGAAIVVVRAAVVVVGAAVVVVRAAVVVVGAAVVVVGAAVVVVGAAVVVVGAAVVVVGAAVVVVGAAVVVVGAAVVVVGAAVVVVGAAVVVVGAAVVVVGAAVVVVGAAVVVVGAAVVVVGVGVPAA</sequence>
<feature type="transmembrane region" description="Helical" evidence="1">
    <location>
        <begin position="535"/>
        <end position="568"/>
    </location>
</feature>
<keyword evidence="4" id="KW-1185">Reference proteome</keyword>
<name>A0AA36F265_OCTVU</name>
<feature type="transmembrane region" description="Helical" evidence="1">
    <location>
        <begin position="326"/>
        <end position="359"/>
    </location>
</feature>